<gene>
    <name evidence="1" type="ORF">METZ01_LOCUS367133</name>
</gene>
<protein>
    <submittedName>
        <fullName evidence="1">Uncharacterized protein</fullName>
    </submittedName>
</protein>
<name>A0A382SWI8_9ZZZZ</name>
<accession>A0A382SWI8</accession>
<dbReference type="EMBL" id="UINC01132149">
    <property type="protein sequence ID" value="SVD14279.1"/>
    <property type="molecule type" value="Genomic_DNA"/>
</dbReference>
<proteinExistence type="predicted"/>
<organism evidence="1">
    <name type="scientific">marine metagenome</name>
    <dbReference type="NCBI Taxonomy" id="408172"/>
    <lineage>
        <taxon>unclassified sequences</taxon>
        <taxon>metagenomes</taxon>
        <taxon>ecological metagenomes</taxon>
    </lineage>
</organism>
<evidence type="ECO:0000313" key="1">
    <source>
        <dbReference type="EMBL" id="SVD14279.1"/>
    </source>
</evidence>
<dbReference type="AlphaFoldDB" id="A0A382SWI8"/>
<sequence length="157" mass="16910">MTEGFVVISVNSEAPARLTALLNYGINDGQTVTESYSVPIWGQTGVGSSTTTGSINMYGNYGSYSGTTFYTPTYGITGFTSGTTTSTQYNRAVHLDIFDSQPDSSRPRKVYESKVISTGSCGVMSEVIDEMFEALFRIFRGESGSSNKYIIEGTANC</sequence>
<reference evidence="1" key="1">
    <citation type="submission" date="2018-05" db="EMBL/GenBank/DDBJ databases">
        <authorList>
            <person name="Lanie J.A."/>
            <person name="Ng W.-L."/>
            <person name="Kazmierczak K.M."/>
            <person name="Andrzejewski T.M."/>
            <person name="Davidsen T.M."/>
            <person name="Wayne K.J."/>
            <person name="Tettelin H."/>
            <person name="Glass J.I."/>
            <person name="Rusch D."/>
            <person name="Podicherti R."/>
            <person name="Tsui H.-C.T."/>
            <person name="Winkler M.E."/>
        </authorList>
    </citation>
    <scope>NUCLEOTIDE SEQUENCE</scope>
</reference>